<reference evidence="8" key="1">
    <citation type="submission" date="2025-08" db="UniProtKB">
        <authorList>
            <consortium name="RefSeq"/>
        </authorList>
    </citation>
    <scope>IDENTIFICATION</scope>
    <source>
        <tissue evidence="8">Seedling</tissue>
    </source>
</reference>
<dbReference type="Pfam" id="PF05938">
    <property type="entry name" value="Self-incomp_S1"/>
    <property type="match status" value="1"/>
</dbReference>
<dbReference type="AlphaFoldDB" id="A0A6P3ZZ29"/>
<name>A0A6P3ZZ29_ZIZJJ</name>
<dbReference type="InParanoid" id="A0A6P3ZZ29"/>
<evidence type="ECO:0000256" key="5">
    <source>
        <dbReference type="ARBA" id="ARBA00022729"/>
    </source>
</evidence>
<accession>A0A6P3ZZ29</accession>
<evidence type="ECO:0000256" key="6">
    <source>
        <dbReference type="RuleBase" id="RU367044"/>
    </source>
</evidence>
<organism evidence="7 8">
    <name type="scientific">Ziziphus jujuba</name>
    <name type="common">Chinese jujube</name>
    <name type="synonym">Ziziphus sativa</name>
    <dbReference type="NCBI Taxonomy" id="326968"/>
    <lineage>
        <taxon>Eukaryota</taxon>
        <taxon>Viridiplantae</taxon>
        <taxon>Streptophyta</taxon>
        <taxon>Embryophyta</taxon>
        <taxon>Tracheophyta</taxon>
        <taxon>Spermatophyta</taxon>
        <taxon>Magnoliopsida</taxon>
        <taxon>eudicotyledons</taxon>
        <taxon>Gunneridae</taxon>
        <taxon>Pentapetalae</taxon>
        <taxon>rosids</taxon>
        <taxon>fabids</taxon>
        <taxon>Rosales</taxon>
        <taxon>Rhamnaceae</taxon>
        <taxon>Paliureae</taxon>
        <taxon>Ziziphus</taxon>
    </lineage>
</organism>
<feature type="chain" id="PRO_5045006573" description="S-protein homolog" evidence="6">
    <location>
        <begin position="21"/>
        <end position="149"/>
    </location>
</feature>
<dbReference type="InterPro" id="IPR010264">
    <property type="entry name" value="Self-incomp_S1"/>
</dbReference>
<gene>
    <name evidence="8" type="primary">LOC107422554</name>
</gene>
<keyword evidence="5 6" id="KW-0732">Signal</keyword>
<comment type="similarity">
    <text evidence="2 6">Belongs to the plant self-incompatibility (S1) protein family.</text>
</comment>
<evidence type="ECO:0000256" key="1">
    <source>
        <dbReference type="ARBA" id="ARBA00004613"/>
    </source>
</evidence>
<dbReference type="KEGG" id="zju:107422554"/>
<dbReference type="RefSeq" id="XP_015887503.2">
    <property type="nucleotide sequence ID" value="XM_016032017.3"/>
</dbReference>
<proteinExistence type="inferred from homology"/>
<protein>
    <recommendedName>
        <fullName evidence="6">S-protein homolog</fullName>
    </recommendedName>
</protein>
<dbReference type="Proteomes" id="UP001652623">
    <property type="component" value="Chromosome 3"/>
</dbReference>
<evidence type="ECO:0000256" key="4">
    <source>
        <dbReference type="ARBA" id="ARBA00022525"/>
    </source>
</evidence>
<keyword evidence="3 6" id="KW-0713">Self-incompatibility</keyword>
<dbReference type="GO" id="GO:0005576">
    <property type="term" value="C:extracellular region"/>
    <property type="evidence" value="ECO:0007669"/>
    <property type="project" value="UniProtKB-SubCell"/>
</dbReference>
<evidence type="ECO:0000256" key="2">
    <source>
        <dbReference type="ARBA" id="ARBA00005581"/>
    </source>
</evidence>
<evidence type="ECO:0000313" key="7">
    <source>
        <dbReference type="Proteomes" id="UP001652623"/>
    </source>
</evidence>
<sequence length="149" mass="17111">MGIGKQALFFTMLLIALVEAAMSTTDSKDKVDKFVISPTKTIVRIYNKLGEGLNLTIHCKSKDDDLGVSTVAYNSYFYWKFRVNFLGTTLFFCGLSWRDASGVFDMYKAKRDMKRCPTRCNWEAQKDLVQGLRQGDNVHDMAFNWTYKT</sequence>
<dbReference type="PANTHER" id="PTHR31232">
    <property type="match status" value="1"/>
</dbReference>
<keyword evidence="7" id="KW-1185">Reference proteome</keyword>
<evidence type="ECO:0000256" key="3">
    <source>
        <dbReference type="ARBA" id="ARBA00022471"/>
    </source>
</evidence>
<keyword evidence="4 6" id="KW-0964">Secreted</keyword>
<comment type="subcellular location">
    <subcellularLocation>
        <location evidence="1 6">Secreted</location>
    </subcellularLocation>
</comment>
<feature type="signal peptide" evidence="6">
    <location>
        <begin position="1"/>
        <end position="20"/>
    </location>
</feature>
<dbReference type="PANTHER" id="PTHR31232:SF43">
    <property type="entry name" value="S-PROTEIN HOMOLOG 29-RELATED"/>
    <property type="match status" value="1"/>
</dbReference>
<dbReference type="GeneID" id="107422554"/>
<evidence type="ECO:0000313" key="8">
    <source>
        <dbReference type="RefSeq" id="XP_015887503.2"/>
    </source>
</evidence>
<dbReference type="GO" id="GO:0060320">
    <property type="term" value="P:rejection of self pollen"/>
    <property type="evidence" value="ECO:0007669"/>
    <property type="project" value="UniProtKB-KW"/>
</dbReference>